<sequence>MALPDLATVANLNNRGIDTTNTARVTEFLGSASDAVRDAAGVPITAGTFTVTIVGEPDQWLSLPGQPVTAVSNVLLDDVPVTDWDLRAGRLWRARGWRTCGGASNVTLTITGGLVDVPRDIVDLVCSMVGFALHRAEEGYASRGDQTAERIDDYSVQFDASAAGRLAGPMELPDATRRRLRARFGGGASVVKTR</sequence>
<dbReference type="AlphaFoldDB" id="A0A7W3VVX6"/>
<proteinExistence type="predicted"/>
<gene>
    <name evidence="1" type="ORF">H4281_12700</name>
</gene>
<evidence type="ECO:0000313" key="1">
    <source>
        <dbReference type="EMBL" id="MBB1153994.1"/>
    </source>
</evidence>
<accession>A0A7W3VVX6</accession>
<reference evidence="1 2" key="1">
    <citation type="submission" date="2020-08" db="EMBL/GenBank/DDBJ databases">
        <title>Amycolatopsis sp. nov. DR6-1 isolated from Dendrobium heterocarpum.</title>
        <authorList>
            <person name="Tedsree N."/>
            <person name="Kuncharoen N."/>
            <person name="Likhitwitayawuid K."/>
            <person name="Tanasupawat S."/>
        </authorList>
    </citation>
    <scope>NUCLEOTIDE SEQUENCE [LARGE SCALE GENOMIC DNA]</scope>
    <source>
        <strain evidence="1 2">DR6-1</strain>
    </source>
</reference>
<keyword evidence="2" id="KW-1185">Reference proteome</keyword>
<dbReference type="Proteomes" id="UP000526734">
    <property type="component" value="Unassembled WGS sequence"/>
</dbReference>
<comment type="caution">
    <text evidence="1">The sequence shown here is derived from an EMBL/GenBank/DDBJ whole genome shotgun (WGS) entry which is preliminary data.</text>
</comment>
<name>A0A7W3VVX6_9PSEU</name>
<dbReference type="RefSeq" id="WP_182891084.1">
    <property type="nucleotide sequence ID" value="NZ_JACGZW010000004.1"/>
</dbReference>
<dbReference type="EMBL" id="JACGZW010000004">
    <property type="protein sequence ID" value="MBB1153994.1"/>
    <property type="molecule type" value="Genomic_DNA"/>
</dbReference>
<protein>
    <submittedName>
        <fullName evidence="1">Uncharacterized protein</fullName>
    </submittedName>
</protein>
<organism evidence="1 2">
    <name type="scientific">Amycolatopsis dendrobii</name>
    <dbReference type="NCBI Taxonomy" id="2760662"/>
    <lineage>
        <taxon>Bacteria</taxon>
        <taxon>Bacillati</taxon>
        <taxon>Actinomycetota</taxon>
        <taxon>Actinomycetes</taxon>
        <taxon>Pseudonocardiales</taxon>
        <taxon>Pseudonocardiaceae</taxon>
        <taxon>Amycolatopsis</taxon>
    </lineage>
</organism>
<evidence type="ECO:0000313" key="2">
    <source>
        <dbReference type="Proteomes" id="UP000526734"/>
    </source>
</evidence>